<accession>A0ABY2AS52</accession>
<dbReference type="Proteomes" id="UP000292554">
    <property type="component" value="Unassembled WGS sequence"/>
</dbReference>
<dbReference type="PANTHER" id="PTHR43167:SF1">
    <property type="entry name" value="PUTATIVE (AFU_ORTHOLOGUE AFUA_6G01830)-RELATED"/>
    <property type="match status" value="1"/>
</dbReference>
<organism evidence="1 2">
    <name type="scientific">Corallincola luteus</name>
    <dbReference type="NCBI Taxonomy" id="1775177"/>
    <lineage>
        <taxon>Bacteria</taxon>
        <taxon>Pseudomonadati</taxon>
        <taxon>Pseudomonadota</taxon>
        <taxon>Gammaproteobacteria</taxon>
        <taxon>Alteromonadales</taxon>
        <taxon>Psychromonadaceae</taxon>
        <taxon>Corallincola</taxon>
    </lineage>
</organism>
<keyword evidence="1" id="KW-0489">Methyltransferase</keyword>
<dbReference type="CDD" id="cd02440">
    <property type="entry name" value="AdoMet_MTases"/>
    <property type="match status" value="1"/>
</dbReference>
<dbReference type="InterPro" id="IPR029063">
    <property type="entry name" value="SAM-dependent_MTases_sf"/>
</dbReference>
<keyword evidence="1" id="KW-0808">Transferase</keyword>
<dbReference type="GO" id="GO:0008168">
    <property type="term" value="F:methyltransferase activity"/>
    <property type="evidence" value="ECO:0007669"/>
    <property type="project" value="UniProtKB-KW"/>
</dbReference>
<evidence type="ECO:0000313" key="2">
    <source>
        <dbReference type="Proteomes" id="UP000292554"/>
    </source>
</evidence>
<dbReference type="GO" id="GO:0032259">
    <property type="term" value="P:methylation"/>
    <property type="evidence" value="ECO:0007669"/>
    <property type="project" value="UniProtKB-KW"/>
</dbReference>
<proteinExistence type="predicted"/>
<evidence type="ECO:0000313" key="1">
    <source>
        <dbReference type="EMBL" id="TCI05573.1"/>
    </source>
</evidence>
<reference evidence="1 2" key="1">
    <citation type="submission" date="2019-02" db="EMBL/GenBank/DDBJ databases">
        <title>Corallincola luteus sp. nov., a marine bacterium isolated from surface sediment of Bohai Sea in China.</title>
        <authorList>
            <person name="Ren Q."/>
        </authorList>
    </citation>
    <scope>NUCLEOTIDE SEQUENCE [LARGE SCALE GENOMIC DNA]</scope>
    <source>
        <strain evidence="1 2">DASS28</strain>
    </source>
</reference>
<gene>
    <name evidence="1" type="ORF">EZV61_06475</name>
</gene>
<protein>
    <submittedName>
        <fullName evidence="1">Class I SAM-dependent methyltransferase</fullName>
    </submittedName>
</protein>
<dbReference type="Pfam" id="PF13578">
    <property type="entry name" value="Methyltransf_24"/>
    <property type="match status" value="1"/>
</dbReference>
<dbReference type="EMBL" id="SJXE01000001">
    <property type="protein sequence ID" value="TCI05573.1"/>
    <property type="molecule type" value="Genomic_DNA"/>
</dbReference>
<name>A0ABY2AS52_9GAMM</name>
<comment type="caution">
    <text evidence="1">The sequence shown here is derived from an EMBL/GenBank/DDBJ whole genome shotgun (WGS) entry which is preliminary data.</text>
</comment>
<dbReference type="PANTHER" id="PTHR43167">
    <property type="entry name" value="PUTATIVE (AFU_ORTHOLOGUE AFUA_6G01830)-RELATED"/>
    <property type="match status" value="1"/>
</dbReference>
<dbReference type="SUPFAM" id="SSF53335">
    <property type="entry name" value="S-adenosyl-L-methionine-dependent methyltransferases"/>
    <property type="match status" value="1"/>
</dbReference>
<keyword evidence="2" id="KW-1185">Reference proteome</keyword>
<dbReference type="Gene3D" id="3.40.50.150">
    <property type="entry name" value="Vaccinia Virus protein VP39"/>
    <property type="match status" value="1"/>
</dbReference>
<sequence length="287" mass="32359">MNMRNWLKQIPLAANAYKKINMFARNNSNASIIERLGELELGKAGEIREVLLRSQQPLAEFEQRWIDQIEQQRERLLKCRTSLNDGSLGRAGLYDDNVSIRDACLVSKPPAPGRLLFLLAQSVKPLNVIELGTNVGLSSAFIGAGLKAGGGEGRLFTLDASPYRQRLAREVHQAIRLDNVNYIEGLFSETLSSALSQMGTVDLAFIDGHHQYQPTLDYFEEILKCSTPNTIFVFDDIRWSDGMKKAWERIQLDDRLGVVVDLSSVGICTRQHDAKRNRYVSDPIYLF</sequence>